<dbReference type="SUPFAM" id="SSF53098">
    <property type="entry name" value="Ribonuclease H-like"/>
    <property type="match status" value="1"/>
</dbReference>
<dbReference type="EMBL" id="BAABME010005692">
    <property type="protein sequence ID" value="GAA0166334.1"/>
    <property type="molecule type" value="Genomic_DNA"/>
</dbReference>
<proteinExistence type="predicted"/>
<evidence type="ECO:0000259" key="1">
    <source>
        <dbReference type="Pfam" id="PF13456"/>
    </source>
</evidence>
<accession>A0AAV3QQM6</accession>
<dbReference type="Proteomes" id="UP001454036">
    <property type="component" value="Unassembled WGS sequence"/>
</dbReference>
<dbReference type="GO" id="GO:0004523">
    <property type="term" value="F:RNA-DNA hybrid ribonuclease activity"/>
    <property type="evidence" value="ECO:0007669"/>
    <property type="project" value="InterPro"/>
</dbReference>
<sequence>MRFAFTALNNEANALGEEHIHIWTDSQLLVGHVKGDFKNDETKERSVGYLRRVQILAKPFQSFHMDYVPRERNKEADRKSQLATTRYETLSEAMVVE</sequence>
<name>A0AAV3QQM6_LITER</name>
<dbReference type="InterPro" id="IPR036397">
    <property type="entry name" value="RNaseH_sf"/>
</dbReference>
<protein>
    <recommendedName>
        <fullName evidence="1">RNase H type-1 domain-containing protein</fullName>
    </recommendedName>
</protein>
<comment type="caution">
    <text evidence="2">The sequence shown here is derived from an EMBL/GenBank/DDBJ whole genome shotgun (WGS) entry which is preliminary data.</text>
</comment>
<gene>
    <name evidence="2" type="ORF">LIER_21511</name>
</gene>
<dbReference type="AlphaFoldDB" id="A0AAV3QQM6"/>
<evidence type="ECO:0000313" key="2">
    <source>
        <dbReference type="EMBL" id="GAA0166334.1"/>
    </source>
</evidence>
<dbReference type="InterPro" id="IPR012337">
    <property type="entry name" value="RNaseH-like_sf"/>
</dbReference>
<feature type="domain" description="RNase H type-1" evidence="1">
    <location>
        <begin position="11"/>
        <end position="79"/>
    </location>
</feature>
<dbReference type="Gene3D" id="3.30.420.10">
    <property type="entry name" value="Ribonuclease H-like superfamily/Ribonuclease H"/>
    <property type="match status" value="1"/>
</dbReference>
<dbReference type="InterPro" id="IPR002156">
    <property type="entry name" value="RNaseH_domain"/>
</dbReference>
<evidence type="ECO:0000313" key="3">
    <source>
        <dbReference type="Proteomes" id="UP001454036"/>
    </source>
</evidence>
<organism evidence="2 3">
    <name type="scientific">Lithospermum erythrorhizon</name>
    <name type="common">Purple gromwell</name>
    <name type="synonym">Lithospermum officinale var. erythrorhizon</name>
    <dbReference type="NCBI Taxonomy" id="34254"/>
    <lineage>
        <taxon>Eukaryota</taxon>
        <taxon>Viridiplantae</taxon>
        <taxon>Streptophyta</taxon>
        <taxon>Embryophyta</taxon>
        <taxon>Tracheophyta</taxon>
        <taxon>Spermatophyta</taxon>
        <taxon>Magnoliopsida</taxon>
        <taxon>eudicotyledons</taxon>
        <taxon>Gunneridae</taxon>
        <taxon>Pentapetalae</taxon>
        <taxon>asterids</taxon>
        <taxon>lamiids</taxon>
        <taxon>Boraginales</taxon>
        <taxon>Boraginaceae</taxon>
        <taxon>Boraginoideae</taxon>
        <taxon>Lithospermeae</taxon>
        <taxon>Lithospermum</taxon>
    </lineage>
</organism>
<dbReference type="GO" id="GO:0003676">
    <property type="term" value="F:nucleic acid binding"/>
    <property type="evidence" value="ECO:0007669"/>
    <property type="project" value="InterPro"/>
</dbReference>
<keyword evidence="3" id="KW-1185">Reference proteome</keyword>
<dbReference type="Pfam" id="PF13456">
    <property type="entry name" value="RVT_3"/>
    <property type="match status" value="1"/>
</dbReference>
<reference evidence="2 3" key="1">
    <citation type="submission" date="2024-01" db="EMBL/GenBank/DDBJ databases">
        <title>The complete chloroplast genome sequence of Lithospermum erythrorhizon: insights into the phylogenetic relationship among Boraginaceae species and the maternal lineages of purple gromwells.</title>
        <authorList>
            <person name="Okada T."/>
            <person name="Watanabe K."/>
        </authorList>
    </citation>
    <scope>NUCLEOTIDE SEQUENCE [LARGE SCALE GENOMIC DNA]</scope>
</reference>